<dbReference type="SUPFAM" id="SSF81321">
    <property type="entry name" value="Family A G protein-coupled receptor-like"/>
    <property type="match status" value="1"/>
</dbReference>
<feature type="transmembrane region" description="Helical" evidence="5">
    <location>
        <begin position="53"/>
        <end position="77"/>
    </location>
</feature>
<keyword evidence="7" id="KW-1185">Reference proteome</keyword>
<organism evidence="7 8">
    <name type="scientific">Crassostrea virginica</name>
    <name type="common">Eastern oyster</name>
    <dbReference type="NCBI Taxonomy" id="6565"/>
    <lineage>
        <taxon>Eukaryota</taxon>
        <taxon>Metazoa</taxon>
        <taxon>Spiralia</taxon>
        <taxon>Lophotrochozoa</taxon>
        <taxon>Mollusca</taxon>
        <taxon>Bivalvia</taxon>
        <taxon>Autobranchia</taxon>
        <taxon>Pteriomorphia</taxon>
        <taxon>Ostreida</taxon>
        <taxon>Ostreoidea</taxon>
        <taxon>Ostreidae</taxon>
        <taxon>Crassostrea</taxon>
    </lineage>
</organism>
<dbReference type="GO" id="GO:0005886">
    <property type="term" value="C:plasma membrane"/>
    <property type="evidence" value="ECO:0007669"/>
    <property type="project" value="TreeGrafter"/>
</dbReference>
<feature type="transmembrane region" description="Helical" evidence="5">
    <location>
        <begin position="254"/>
        <end position="278"/>
    </location>
</feature>
<keyword evidence="4 5" id="KW-0472">Membrane</keyword>
<dbReference type="Proteomes" id="UP000694844">
    <property type="component" value="Chromosome 1"/>
</dbReference>
<feature type="domain" description="G-protein coupled receptors family 1 profile" evidence="6">
    <location>
        <begin position="31"/>
        <end position="316"/>
    </location>
</feature>
<dbReference type="KEGG" id="cvn:111114261"/>
<dbReference type="InterPro" id="IPR053219">
    <property type="entry name" value="GPCR_Dmsr-1"/>
</dbReference>
<keyword evidence="3 5" id="KW-1133">Transmembrane helix</keyword>
<reference evidence="7" key="1">
    <citation type="submission" date="2024-06" db="UniProtKB">
        <authorList>
            <consortium name="RefSeq"/>
        </authorList>
    </citation>
    <scope>NUCLEOTIDE SEQUENCE [LARGE SCALE GENOMIC DNA]</scope>
</reference>
<dbReference type="PROSITE" id="PS50262">
    <property type="entry name" value="G_PROTEIN_RECEP_F1_2"/>
    <property type="match status" value="1"/>
</dbReference>
<feature type="transmembrane region" description="Helical" evidence="5">
    <location>
        <begin position="200"/>
        <end position="223"/>
    </location>
</feature>
<gene>
    <name evidence="8" type="primary">LOC111114261</name>
</gene>
<dbReference type="OrthoDB" id="5864054at2759"/>
<dbReference type="RefSeq" id="XP_022308258.1">
    <property type="nucleotide sequence ID" value="XM_022452550.1"/>
</dbReference>
<dbReference type="PANTHER" id="PTHR46273">
    <property type="entry name" value="MYOSUPPRESSIN RECEPTOR 1, ISOFORM B-RELATED"/>
    <property type="match status" value="1"/>
</dbReference>
<feature type="transmembrane region" description="Helical" evidence="5">
    <location>
        <begin position="20"/>
        <end position="41"/>
    </location>
</feature>
<evidence type="ECO:0000256" key="2">
    <source>
        <dbReference type="ARBA" id="ARBA00022692"/>
    </source>
</evidence>
<evidence type="ECO:0000313" key="8">
    <source>
        <dbReference type="RefSeq" id="XP_022308258.1"/>
    </source>
</evidence>
<feature type="transmembrane region" description="Helical" evidence="5">
    <location>
        <begin position="97"/>
        <end position="123"/>
    </location>
</feature>
<proteinExistence type="predicted"/>
<evidence type="ECO:0000256" key="3">
    <source>
        <dbReference type="ARBA" id="ARBA00022989"/>
    </source>
</evidence>
<dbReference type="CDD" id="cd14978">
    <property type="entry name" value="7tmA_FMRFamide_R-like"/>
    <property type="match status" value="1"/>
</dbReference>
<protein>
    <submittedName>
        <fullName evidence="8">Sex peptide receptor-like</fullName>
    </submittedName>
</protein>
<feature type="transmembrane region" description="Helical" evidence="5">
    <location>
        <begin position="144"/>
        <end position="165"/>
    </location>
</feature>
<dbReference type="GeneID" id="111114261"/>
<sequence>MKNVTWTGSEDDALKNGVVYGSVSAVICTLGVLLNILNFLIWNRKATGVSESLLAALGVTDGLVLFSYLIFSVYFFIVSAPYADAPHSEEGMYLVIISFHAFLAFHMMSNLLTVALAVVRYCLVCHGYTKSVIDAHGCKIKVENLIILLGFLVTVLATLPFHFYYKIHEHTGNSTNHTGFWIQKTDFAENHVYEYQVPVLWLYGVVFKIIPCAVIVVLSGFMVKSVRKAKKRKHRISTVDRFAVKRISSEYNRITLMLVVIVMIYVLSEVPVAISAFISGLHRAESHFFYFLLFSTAGAIMDIITVLNATANFFIYISMCKKYRQNLRELFKL</sequence>
<evidence type="ECO:0000256" key="1">
    <source>
        <dbReference type="ARBA" id="ARBA00004370"/>
    </source>
</evidence>
<dbReference type="PANTHER" id="PTHR46273:SF4">
    <property type="entry name" value="AT19640P"/>
    <property type="match status" value="1"/>
</dbReference>
<dbReference type="Gene3D" id="1.20.1070.10">
    <property type="entry name" value="Rhodopsin 7-helix transmembrane proteins"/>
    <property type="match status" value="1"/>
</dbReference>
<accession>A0A8B8BXZ7</accession>
<feature type="transmembrane region" description="Helical" evidence="5">
    <location>
        <begin position="290"/>
        <end position="317"/>
    </location>
</feature>
<evidence type="ECO:0000313" key="7">
    <source>
        <dbReference type="Proteomes" id="UP000694844"/>
    </source>
</evidence>
<comment type="subcellular location">
    <subcellularLocation>
        <location evidence="1">Membrane</location>
    </subcellularLocation>
</comment>
<evidence type="ECO:0000256" key="4">
    <source>
        <dbReference type="ARBA" id="ARBA00023136"/>
    </source>
</evidence>
<dbReference type="InterPro" id="IPR017452">
    <property type="entry name" value="GPCR_Rhodpsn_7TM"/>
</dbReference>
<reference evidence="8" key="2">
    <citation type="submission" date="2025-08" db="UniProtKB">
        <authorList>
            <consortium name="RefSeq"/>
        </authorList>
    </citation>
    <scope>IDENTIFICATION</scope>
    <source>
        <tissue evidence="8">Whole sample</tissue>
    </source>
</reference>
<dbReference type="AlphaFoldDB" id="A0A8B8BXZ7"/>
<dbReference type="Pfam" id="PF10324">
    <property type="entry name" value="7TM_GPCR_Srw"/>
    <property type="match status" value="1"/>
</dbReference>
<keyword evidence="2 5" id="KW-0812">Transmembrane</keyword>
<dbReference type="GO" id="GO:0008528">
    <property type="term" value="F:G protein-coupled peptide receptor activity"/>
    <property type="evidence" value="ECO:0007669"/>
    <property type="project" value="InterPro"/>
</dbReference>
<name>A0A8B8BXZ7_CRAVI</name>
<evidence type="ECO:0000256" key="5">
    <source>
        <dbReference type="SAM" id="Phobius"/>
    </source>
</evidence>
<evidence type="ECO:0000259" key="6">
    <source>
        <dbReference type="PROSITE" id="PS50262"/>
    </source>
</evidence>
<dbReference type="InterPro" id="IPR019427">
    <property type="entry name" value="7TM_GPCR_serpentine_rcpt_Srw"/>
</dbReference>